<evidence type="ECO:0008006" key="3">
    <source>
        <dbReference type="Google" id="ProtNLM"/>
    </source>
</evidence>
<dbReference type="Proteomes" id="UP001590950">
    <property type="component" value="Unassembled WGS sequence"/>
</dbReference>
<organism evidence="1 2">
    <name type="scientific">Stereocaulon virgatum</name>
    <dbReference type="NCBI Taxonomy" id="373712"/>
    <lineage>
        <taxon>Eukaryota</taxon>
        <taxon>Fungi</taxon>
        <taxon>Dikarya</taxon>
        <taxon>Ascomycota</taxon>
        <taxon>Pezizomycotina</taxon>
        <taxon>Lecanoromycetes</taxon>
        <taxon>OSLEUM clade</taxon>
        <taxon>Lecanoromycetidae</taxon>
        <taxon>Lecanorales</taxon>
        <taxon>Lecanorineae</taxon>
        <taxon>Stereocaulaceae</taxon>
        <taxon>Stereocaulon</taxon>
    </lineage>
</organism>
<dbReference type="EMBL" id="JBEFKJ010000001">
    <property type="protein sequence ID" value="KAL2048431.1"/>
    <property type="molecule type" value="Genomic_DNA"/>
</dbReference>
<reference evidence="1 2" key="1">
    <citation type="submission" date="2024-09" db="EMBL/GenBank/DDBJ databases">
        <title>Rethinking Asexuality: The Enigmatic Case of Functional Sexual Genes in Lepraria (Stereocaulaceae).</title>
        <authorList>
            <person name="Doellman M."/>
            <person name="Sun Y."/>
            <person name="Barcenas-Pena A."/>
            <person name="Lumbsch H.T."/>
            <person name="Grewe F."/>
        </authorList>
    </citation>
    <scope>NUCLEOTIDE SEQUENCE [LARGE SCALE GENOMIC DNA]</scope>
    <source>
        <strain evidence="1 2">Mercado 3170</strain>
    </source>
</reference>
<proteinExistence type="predicted"/>
<sequence>MVLQEFNLQRETPFSKDVLFRAARYLNQCGPKIRDLFWFGGCWVATTLEETDSKAVPRRIAGSPVYFKSAAEDPEPDPAALKRKAPQGLDYDNTDYLSESNTLLRPGIMLASSLIKGNKNGQTKDEWKSTTSGIMVANDKGEIFITVATHGFENDGLVYHPNPLTGRVIGRVVDVLPGTGISIVKLESGLEYLNETFGTAENPAGDTLSGLAPGFAPHTRTYDMLSMNNPFSGSCDGLILGVGLRLEGSNANYVLHEWLLLDNGEKAPIDGSCGSPVLDNQAGVVGLFRFKKNENNQCICVAATELRNFNYEICGGRHRF</sequence>
<name>A0ABR4AS92_9LECA</name>
<keyword evidence="2" id="KW-1185">Reference proteome</keyword>
<comment type="caution">
    <text evidence="1">The sequence shown here is derived from an EMBL/GenBank/DDBJ whole genome shotgun (WGS) entry which is preliminary data.</text>
</comment>
<evidence type="ECO:0000313" key="2">
    <source>
        <dbReference type="Proteomes" id="UP001590950"/>
    </source>
</evidence>
<protein>
    <recommendedName>
        <fullName evidence="3">Trypsin-like serine protease</fullName>
    </recommendedName>
</protein>
<gene>
    <name evidence="1" type="ORF">N7G274_000343</name>
</gene>
<accession>A0ABR4AS92</accession>
<evidence type="ECO:0000313" key="1">
    <source>
        <dbReference type="EMBL" id="KAL2048431.1"/>
    </source>
</evidence>